<dbReference type="PROSITE" id="PS50985">
    <property type="entry name" value="GRAS"/>
    <property type="match status" value="1"/>
</dbReference>
<evidence type="ECO:0000256" key="1">
    <source>
        <dbReference type="ARBA" id="ARBA00004123"/>
    </source>
</evidence>
<dbReference type="KEGG" id="mcha:111024148"/>
<accession>A0A6J1DTE2</accession>
<organism evidence="6 7">
    <name type="scientific">Momordica charantia</name>
    <name type="common">Bitter gourd</name>
    <name type="synonym">Balsam pear</name>
    <dbReference type="NCBI Taxonomy" id="3673"/>
    <lineage>
        <taxon>Eukaryota</taxon>
        <taxon>Viridiplantae</taxon>
        <taxon>Streptophyta</taxon>
        <taxon>Embryophyta</taxon>
        <taxon>Tracheophyta</taxon>
        <taxon>Spermatophyta</taxon>
        <taxon>Magnoliopsida</taxon>
        <taxon>eudicotyledons</taxon>
        <taxon>Gunneridae</taxon>
        <taxon>Pentapetalae</taxon>
        <taxon>rosids</taxon>
        <taxon>fabids</taxon>
        <taxon>Cucurbitales</taxon>
        <taxon>Cucurbitaceae</taxon>
        <taxon>Momordiceae</taxon>
        <taxon>Momordica</taxon>
    </lineage>
</organism>
<dbReference type="RefSeq" id="XP_022157453.1">
    <property type="nucleotide sequence ID" value="XM_022301761.1"/>
</dbReference>
<dbReference type="GeneID" id="111024148"/>
<feature type="region of interest" description="Leucine repeat II (LRII)" evidence="5">
    <location>
        <begin position="22"/>
        <end position="54"/>
    </location>
</feature>
<keyword evidence="2" id="KW-0805">Transcription regulation</keyword>
<sequence length="227" mass="25671">PPFLKITAFASTSTHDDFELGFTQENLKNFAHDLSIGFELEVLNMESLNSGSWPLPLNVSENEAIAVNLPVGSFFNYSLPLPMVLRFVKHLCPKIVVSVDRGCNRMDAPFPFRVINGLQSYSGLLESMDAVSVNLDTQLKIERYLLQPGIEKLVMSRHGSNERLPPWRSLFLSSGFSPLTFSNFTESQADCLLHRTPVQGFHIEKRHSTLVLCWQRKELVSISAWRC</sequence>
<feature type="non-terminal residue" evidence="7">
    <location>
        <position position="1"/>
    </location>
</feature>
<feature type="region of interest" description="SAW" evidence="5">
    <location>
        <begin position="155"/>
        <end position="226"/>
    </location>
</feature>
<proteinExistence type="inferred from homology"/>
<evidence type="ECO:0000256" key="4">
    <source>
        <dbReference type="ARBA" id="ARBA00023242"/>
    </source>
</evidence>
<gene>
    <name evidence="7" type="primary">LOC111024148</name>
</gene>
<dbReference type="AlphaFoldDB" id="A0A6J1DTE2"/>
<comment type="subcellular location">
    <subcellularLocation>
        <location evidence="1">Nucleus</location>
    </subcellularLocation>
</comment>
<evidence type="ECO:0000256" key="5">
    <source>
        <dbReference type="PROSITE-ProRule" id="PRU01191"/>
    </source>
</evidence>
<dbReference type="OrthoDB" id="666726at2759"/>
<comment type="caution">
    <text evidence="5">Lacks conserved residue(s) required for the propagation of feature annotation.</text>
</comment>
<keyword evidence="6" id="KW-1185">Reference proteome</keyword>
<dbReference type="Proteomes" id="UP000504603">
    <property type="component" value="Unplaced"/>
</dbReference>
<evidence type="ECO:0000256" key="2">
    <source>
        <dbReference type="ARBA" id="ARBA00023015"/>
    </source>
</evidence>
<evidence type="ECO:0000313" key="6">
    <source>
        <dbReference type="Proteomes" id="UP000504603"/>
    </source>
</evidence>
<dbReference type="Pfam" id="PF03514">
    <property type="entry name" value="GRAS"/>
    <property type="match status" value="1"/>
</dbReference>
<evidence type="ECO:0000256" key="3">
    <source>
        <dbReference type="ARBA" id="ARBA00023163"/>
    </source>
</evidence>
<dbReference type="InterPro" id="IPR005202">
    <property type="entry name" value="TF_GRAS"/>
</dbReference>
<reference evidence="7" key="1">
    <citation type="submission" date="2025-08" db="UniProtKB">
        <authorList>
            <consortium name="RefSeq"/>
        </authorList>
    </citation>
    <scope>IDENTIFICATION</scope>
    <source>
        <strain evidence="7">OHB3-1</strain>
    </source>
</reference>
<dbReference type="PANTHER" id="PTHR31636">
    <property type="entry name" value="OSJNBA0084A10.13 PROTEIN-RELATED"/>
    <property type="match status" value="1"/>
</dbReference>
<name>A0A6J1DTE2_MOMCH</name>
<keyword evidence="4" id="KW-0539">Nucleus</keyword>
<evidence type="ECO:0000313" key="7">
    <source>
        <dbReference type="RefSeq" id="XP_022157453.1"/>
    </source>
</evidence>
<protein>
    <submittedName>
        <fullName evidence="7">Scarecrow-like protein 6</fullName>
    </submittedName>
</protein>
<keyword evidence="3" id="KW-0804">Transcription</keyword>
<dbReference type="GO" id="GO:0005634">
    <property type="term" value="C:nucleus"/>
    <property type="evidence" value="ECO:0007669"/>
    <property type="project" value="UniProtKB-SubCell"/>
</dbReference>
<comment type="similarity">
    <text evidence="5">Belongs to the GRAS family.</text>
</comment>